<accession>A0A914C0G7</accession>
<dbReference type="GO" id="GO:0008324">
    <property type="term" value="F:monoatomic cation transmembrane transporter activity"/>
    <property type="evidence" value="ECO:0007669"/>
    <property type="project" value="InterPro"/>
</dbReference>
<keyword evidence="7" id="KW-0406">Ion transport</keyword>
<evidence type="ECO:0000256" key="3">
    <source>
        <dbReference type="ARBA" id="ARBA00022448"/>
    </source>
</evidence>
<dbReference type="Gene3D" id="1.10.357.20">
    <property type="entry name" value="SLC41 divalent cation transporters, integral membrane domain"/>
    <property type="match status" value="2"/>
</dbReference>
<comment type="subcellular location">
    <subcellularLocation>
        <location evidence="1">Membrane</location>
        <topology evidence="1">Multi-pass membrane protein</topology>
    </subcellularLocation>
</comment>
<dbReference type="Proteomes" id="UP000887540">
    <property type="component" value="Unplaced"/>
</dbReference>
<feature type="transmembrane region" description="Helical" evidence="10">
    <location>
        <begin position="249"/>
        <end position="269"/>
    </location>
</feature>
<dbReference type="WBParaSite" id="ACRNAN_Path_1438.g5633.t1">
    <property type="protein sequence ID" value="ACRNAN_Path_1438.g5633.t1"/>
    <property type="gene ID" value="ACRNAN_Path_1438.g5633"/>
</dbReference>
<feature type="transmembrane region" description="Helical" evidence="10">
    <location>
        <begin position="281"/>
        <end position="298"/>
    </location>
</feature>
<proteinExistence type="inferred from homology"/>
<name>A0A914C0G7_9BILA</name>
<feature type="domain" description="SLC41A/MgtE integral membrane" evidence="11">
    <location>
        <begin position="100"/>
        <end position="235"/>
    </location>
</feature>
<protein>
    <submittedName>
        <fullName evidence="13">SLC41A/MgtE integral membrane domain-containing protein</fullName>
    </submittedName>
</protein>
<evidence type="ECO:0000256" key="8">
    <source>
        <dbReference type="ARBA" id="ARBA00023136"/>
    </source>
</evidence>
<keyword evidence="4 10" id="KW-0812">Transmembrane</keyword>
<evidence type="ECO:0000256" key="5">
    <source>
        <dbReference type="ARBA" id="ARBA00022842"/>
    </source>
</evidence>
<evidence type="ECO:0000256" key="6">
    <source>
        <dbReference type="ARBA" id="ARBA00022989"/>
    </source>
</evidence>
<feature type="transmembrane region" description="Helical" evidence="10">
    <location>
        <begin position="373"/>
        <end position="392"/>
    </location>
</feature>
<evidence type="ECO:0000313" key="13">
    <source>
        <dbReference type="WBParaSite" id="ACRNAN_Path_1438.g5633.t1"/>
    </source>
</evidence>
<feature type="transmembrane region" description="Helical" evidence="10">
    <location>
        <begin position="140"/>
        <end position="165"/>
    </location>
</feature>
<dbReference type="GO" id="GO:0005886">
    <property type="term" value="C:plasma membrane"/>
    <property type="evidence" value="ECO:0007669"/>
    <property type="project" value="TreeGrafter"/>
</dbReference>
<keyword evidence="5" id="KW-0460">Magnesium</keyword>
<dbReference type="Pfam" id="PF01769">
    <property type="entry name" value="MgtE"/>
    <property type="match status" value="2"/>
</dbReference>
<evidence type="ECO:0000256" key="10">
    <source>
        <dbReference type="SAM" id="Phobius"/>
    </source>
</evidence>
<keyword evidence="8 10" id="KW-0472">Membrane</keyword>
<evidence type="ECO:0000259" key="11">
    <source>
        <dbReference type="Pfam" id="PF01769"/>
    </source>
</evidence>
<feature type="domain" description="SLC41A/MgtE integral membrane" evidence="11">
    <location>
        <begin position="314"/>
        <end position="461"/>
    </location>
</feature>
<dbReference type="SUPFAM" id="SSF161093">
    <property type="entry name" value="MgtE membrane domain-like"/>
    <property type="match status" value="2"/>
</dbReference>
<dbReference type="PANTHER" id="PTHR16228">
    <property type="entry name" value="DIVALENT CATION TRANSPORTER SOLUTE CARRIER FAMILY 41"/>
    <property type="match status" value="1"/>
</dbReference>
<evidence type="ECO:0000256" key="9">
    <source>
        <dbReference type="SAM" id="MobiDB-lite"/>
    </source>
</evidence>
<dbReference type="AlphaFoldDB" id="A0A914C0G7"/>
<dbReference type="InterPro" id="IPR045349">
    <property type="entry name" value="SLC41A1-3"/>
</dbReference>
<evidence type="ECO:0000256" key="4">
    <source>
        <dbReference type="ARBA" id="ARBA00022692"/>
    </source>
</evidence>
<organism evidence="12 13">
    <name type="scientific">Acrobeloides nanus</name>
    <dbReference type="NCBI Taxonomy" id="290746"/>
    <lineage>
        <taxon>Eukaryota</taxon>
        <taxon>Metazoa</taxon>
        <taxon>Ecdysozoa</taxon>
        <taxon>Nematoda</taxon>
        <taxon>Chromadorea</taxon>
        <taxon>Rhabditida</taxon>
        <taxon>Tylenchina</taxon>
        <taxon>Cephalobomorpha</taxon>
        <taxon>Cephaloboidea</taxon>
        <taxon>Cephalobidae</taxon>
        <taxon>Acrobeloides</taxon>
    </lineage>
</organism>
<dbReference type="PANTHER" id="PTHR16228:SF21">
    <property type="entry name" value="SLC41A_MGTE INTEGRAL MEMBRANE DOMAIN-CONTAINING PROTEIN"/>
    <property type="match status" value="1"/>
</dbReference>
<feature type="transmembrane region" description="Helical" evidence="10">
    <location>
        <begin position="58"/>
        <end position="80"/>
    </location>
</feature>
<reference evidence="13" key="1">
    <citation type="submission" date="2022-11" db="UniProtKB">
        <authorList>
            <consortium name="WormBaseParasite"/>
        </authorList>
    </citation>
    <scope>IDENTIFICATION</scope>
</reference>
<evidence type="ECO:0000256" key="2">
    <source>
        <dbReference type="ARBA" id="ARBA00009749"/>
    </source>
</evidence>
<evidence type="ECO:0000313" key="12">
    <source>
        <dbReference type="Proteomes" id="UP000887540"/>
    </source>
</evidence>
<sequence>MVTMENEVPNSSRIHGKDTICQDISDNSQDGDLENCMTDRTQLSYDKRDLPDDSTSSFLISTLASLLIAGLGSIFSGWLINWAQNKEFLKEIPDALMLVTPLLGLKGNLEMTFASKLGTLSNTGEIDDCLMVRRLIKRYIPFLQVQSILFSLLLAVLCVVVAAAFDEKGKLSTQSALIIIASAIATASISSFIIEMFLIALVFTLSHFFGIDSDNFATPVAASCGDFGTFLLFMGFGTLQLKSDQGDDLWPTVTILLFFVLYILPMMVYMNYKSKQWNSGWWAIIVAMVLSGAGGWILKYAVNTLKWTTFSTFQPLIAGLAGNRISVQSSRISTSLVRSRAPIGTIPYGTLREKFNPCSTFCGLGVHTKMSRLLVMTTIPAQLLFLFITIWLNSEIDYNNSLVWFILSYLAAGLIQMIVLLYFCQCIVYLLWRIGCDPDSSAIPLLTSFSDLIGSVLLLGVYLIAKPVTTNHDNCL</sequence>
<comment type="similarity">
    <text evidence="2">Belongs to the SLC41A transporter family.</text>
</comment>
<feature type="transmembrane region" description="Helical" evidence="10">
    <location>
        <begin position="216"/>
        <end position="237"/>
    </location>
</feature>
<feature type="transmembrane region" description="Helical" evidence="10">
    <location>
        <begin position="404"/>
        <end position="431"/>
    </location>
</feature>
<keyword evidence="3" id="KW-0813">Transport</keyword>
<evidence type="ECO:0000256" key="7">
    <source>
        <dbReference type="ARBA" id="ARBA00023065"/>
    </source>
</evidence>
<keyword evidence="6 10" id="KW-1133">Transmembrane helix</keyword>
<feature type="region of interest" description="Disordered" evidence="9">
    <location>
        <begin position="1"/>
        <end position="21"/>
    </location>
</feature>
<feature type="transmembrane region" description="Helical" evidence="10">
    <location>
        <begin position="177"/>
        <end position="204"/>
    </location>
</feature>
<dbReference type="InterPro" id="IPR006667">
    <property type="entry name" value="SLC41_membr_dom"/>
</dbReference>
<feature type="transmembrane region" description="Helical" evidence="10">
    <location>
        <begin position="443"/>
        <end position="465"/>
    </location>
</feature>
<evidence type="ECO:0000256" key="1">
    <source>
        <dbReference type="ARBA" id="ARBA00004141"/>
    </source>
</evidence>
<keyword evidence="12" id="KW-1185">Reference proteome</keyword>
<dbReference type="InterPro" id="IPR036739">
    <property type="entry name" value="SLC41_membr_dom_sf"/>
</dbReference>